<dbReference type="Pfam" id="PF00090">
    <property type="entry name" value="TSP_1"/>
    <property type="match status" value="1"/>
</dbReference>
<evidence type="ECO:0000259" key="6">
    <source>
        <dbReference type="PROSITE" id="PS50900"/>
    </source>
</evidence>
<dbReference type="SUPFAM" id="SSF82895">
    <property type="entry name" value="TSP-1 type 1 repeat"/>
    <property type="match status" value="6"/>
</dbReference>
<dbReference type="Gene3D" id="2.60.120.830">
    <property type="match status" value="1"/>
</dbReference>
<evidence type="ECO:0000313" key="8">
    <source>
        <dbReference type="Proteomes" id="UP001239994"/>
    </source>
</evidence>
<protein>
    <recommendedName>
        <fullName evidence="6">PLAC domain-containing protein</fullName>
    </recommendedName>
</protein>
<dbReference type="FunFam" id="2.20.100.10:FF:000005">
    <property type="entry name" value="ADAM metallopeptidase with thrombospondin type 1 motif 9"/>
    <property type="match status" value="1"/>
</dbReference>
<dbReference type="SMART" id="SM00209">
    <property type="entry name" value="TSP1"/>
    <property type="match status" value="7"/>
</dbReference>
<dbReference type="Proteomes" id="UP001239994">
    <property type="component" value="Unassembled WGS sequence"/>
</dbReference>
<dbReference type="GO" id="GO:0031012">
    <property type="term" value="C:extracellular matrix"/>
    <property type="evidence" value="ECO:0007669"/>
    <property type="project" value="TreeGrafter"/>
</dbReference>
<keyword evidence="4" id="KW-0677">Repeat</keyword>
<dbReference type="Pfam" id="PF08686">
    <property type="entry name" value="PLAC"/>
    <property type="match status" value="1"/>
</dbReference>
<feature type="region of interest" description="Disordered" evidence="5">
    <location>
        <begin position="811"/>
        <end position="835"/>
    </location>
</feature>
<feature type="domain" description="PLAC" evidence="6">
    <location>
        <begin position="1329"/>
        <end position="1367"/>
    </location>
</feature>
<dbReference type="PROSITE" id="PS50900">
    <property type="entry name" value="PLAC"/>
    <property type="match status" value="1"/>
</dbReference>
<dbReference type="Pfam" id="PF05986">
    <property type="entry name" value="ADAMTS_spacer1"/>
    <property type="match status" value="1"/>
</dbReference>
<dbReference type="InterPro" id="IPR010294">
    <property type="entry name" value="ADAMTS_spacer1"/>
</dbReference>
<feature type="region of interest" description="Disordered" evidence="5">
    <location>
        <begin position="84"/>
        <end position="105"/>
    </location>
</feature>
<name>A0AAD9DTM4_9TELE</name>
<dbReference type="InterPro" id="IPR010909">
    <property type="entry name" value="PLAC"/>
</dbReference>
<dbReference type="Pfam" id="PF19030">
    <property type="entry name" value="TSP1_ADAMTS"/>
    <property type="match status" value="4"/>
</dbReference>
<evidence type="ECO:0000256" key="1">
    <source>
        <dbReference type="ARBA" id="ARBA00004613"/>
    </source>
</evidence>
<dbReference type="FunFam" id="2.60.120.830:FF:000001">
    <property type="entry name" value="A disintegrin and metalloproteinase with thrombospondin motifs 1"/>
    <property type="match status" value="1"/>
</dbReference>
<keyword evidence="8" id="KW-1185">Reference proteome</keyword>
<dbReference type="Gene3D" id="2.20.100.10">
    <property type="entry name" value="Thrombospondin type-1 (TSP1) repeat"/>
    <property type="match status" value="5"/>
</dbReference>
<gene>
    <name evidence="7" type="ORF">P4O66_012267</name>
</gene>
<dbReference type="InterPro" id="IPR000884">
    <property type="entry name" value="TSP1_rpt"/>
</dbReference>
<evidence type="ECO:0000313" key="7">
    <source>
        <dbReference type="EMBL" id="KAK1792319.1"/>
    </source>
</evidence>
<comment type="subcellular location">
    <subcellularLocation>
        <location evidence="1">Secreted</location>
    </subcellularLocation>
</comment>
<evidence type="ECO:0000256" key="5">
    <source>
        <dbReference type="SAM" id="MobiDB-lite"/>
    </source>
</evidence>
<accession>A0AAD9DTM4</accession>
<dbReference type="EMBL" id="JAROKS010000019">
    <property type="protein sequence ID" value="KAK1792319.1"/>
    <property type="molecule type" value="Genomic_DNA"/>
</dbReference>
<feature type="region of interest" description="Disordered" evidence="5">
    <location>
        <begin position="174"/>
        <end position="226"/>
    </location>
</feature>
<reference evidence="7" key="1">
    <citation type="submission" date="2023-03" db="EMBL/GenBank/DDBJ databases">
        <title>Electrophorus voltai genome.</title>
        <authorList>
            <person name="Bian C."/>
        </authorList>
    </citation>
    <scope>NUCLEOTIDE SEQUENCE</scope>
    <source>
        <strain evidence="7">CB-2022</strain>
        <tissue evidence="7">Muscle</tissue>
    </source>
</reference>
<keyword evidence="2" id="KW-0964">Secreted</keyword>
<organism evidence="7 8">
    <name type="scientific">Electrophorus voltai</name>
    <dbReference type="NCBI Taxonomy" id="2609070"/>
    <lineage>
        <taxon>Eukaryota</taxon>
        <taxon>Metazoa</taxon>
        <taxon>Chordata</taxon>
        <taxon>Craniata</taxon>
        <taxon>Vertebrata</taxon>
        <taxon>Euteleostomi</taxon>
        <taxon>Actinopterygii</taxon>
        <taxon>Neopterygii</taxon>
        <taxon>Teleostei</taxon>
        <taxon>Ostariophysi</taxon>
        <taxon>Gymnotiformes</taxon>
        <taxon>Gymnotoidei</taxon>
        <taxon>Gymnotidae</taxon>
        <taxon>Electrophorus</taxon>
    </lineage>
</organism>
<dbReference type="PANTHER" id="PTHR13723">
    <property type="entry name" value="ADAMTS A DISINTEGRIN AND METALLOPROTEASE WITH THROMBOSPONDIN MOTIFS PROTEASE"/>
    <property type="match status" value="1"/>
</dbReference>
<dbReference type="InterPro" id="IPR050439">
    <property type="entry name" value="ADAMTS_ADAMTS-like"/>
</dbReference>
<evidence type="ECO:0000256" key="3">
    <source>
        <dbReference type="ARBA" id="ARBA00022729"/>
    </source>
</evidence>
<evidence type="ECO:0000256" key="4">
    <source>
        <dbReference type="ARBA" id="ARBA00022737"/>
    </source>
</evidence>
<keyword evidence="3" id="KW-0732">Signal</keyword>
<dbReference type="PROSITE" id="PS50092">
    <property type="entry name" value="TSP1"/>
    <property type="match status" value="4"/>
</dbReference>
<dbReference type="GO" id="GO:0005576">
    <property type="term" value="C:extracellular region"/>
    <property type="evidence" value="ECO:0007669"/>
    <property type="project" value="UniProtKB-SubCell"/>
</dbReference>
<comment type="caution">
    <text evidence="7">The sequence shown here is derived from an EMBL/GenBank/DDBJ whole genome shotgun (WGS) entry which is preliminary data.</text>
</comment>
<sequence>MVYPYLVLGLLPQVYPQRIPLFALCGLRFACFLPRVRDSGHGVGSCHFISTVFSSPHAFLPPLLACCGPLYQCSRPAARHNDGPLGRGTAMARGSSTGLGSECKQEPGKSMLLDLERQGTGWEWGMGLCDAEGSWRGGGRGGGGGMGWGWGRLRGCSVGNDDFLPVCLRAEPSQLQSGWGSPGTRLCSTAQQQQQREEEEEEEEEQRPPPQPSSLAPAGRVLSRGRSPSTATLFLLGWKGSRREGGREGGRVGERRDADVHLTLFVRHILRAHHYRPRLPQPPTLPSSERCARPLLNLLPSPCGLCRPPAESRGSRESGEEWLPYKSMTPSLQTRSRSLKRWGSREPVFTLLHGLGSPEEEGLSRRAWTHRTRLWESGVWMKTWSQAQCGGCCTVLLGLLTLAFSLGNISTRGQDEGVASNSLEDGLGVTTFWWGEWAKWTACTRTCGGGVMSQERHCLKQRSVCQPTLAYHMFLSKELPLKKKATGKDSTTCTGNAKRYHLCNTKWFLRLMSRLTLVHHLQECPSTGRSFREEQCSSFNSQVYNGKNYYWKPLYPDDYVHISSNPCDLHCTTSDGQRQLMVPARDGTSCKYSNYRGVCVDSRCEPIGCDGVLFSPNTLDKCGVCQGDGSSCSRVTGNFRRGASSLGYSFITQIPEGSWDIQVIERKKSADILAVTDQAGNFFFNGAYKVDSPQNFHVAGTIFKYRRPTDVYETGIEYIVAKGPIDQPINILFVCRLSASCLLSSEVWNQNGRNPYITYEYTVMRDTLTPVSQPPIYTGSDGGTSHQVSMEIDSMLPHNESSHVRAVPKTERNQAGARGGEPGVVERQRPSQETNEVYEDTAAIDYGNSSWPNGVVTPGIAPASSPAEEMVDAENLIWRMLLGQRMDSGNMHMNISANQLLNEGARLSSEVEPVELDYSSTEQGILNGSFLEFTLGRHHNDTGDLLFQNRTLITSLRSSNRTNRTRSHQRLLQKNRMSAADMYRWKLSSQEPCSMTCSIGVAKSFAMCVRYDGAEVDDTYCDALTRPEPVHDFCIGRECQPRWEASSWSECSRTCGEGFQFRLVRCWKMLAPGLDSSVYSDLCTETELERPPERRACKSPTCGPQWEVAEWLECPAKCGHRDLVTREVRCSDEVMSCDEATRPPSAKNCTGPPCERQWTASEWGPCSGTCGEGKTVRHVYCKTPEGRVVPESQCPPEDKPLAVHPCGDKECPAHWLSQDWERCNTTCGRGVKRRTVLCAGITGGKFQIHDDEACDASKRPLDEDTCFERPCFKWYTTPWSECTKTCGVGVRMRDVKCYQGRELVRGCDPLTKPVNKQTCALQACPTEPPDENCQDRPTTNCSLALKVNLCSHWYYSKACCNTCRTTRSS</sequence>
<proteinExistence type="predicted"/>
<dbReference type="PANTHER" id="PTHR13723:SF147">
    <property type="entry name" value="ADAMTS-LIKE PROTEIN 2"/>
    <property type="match status" value="1"/>
</dbReference>
<evidence type="ECO:0000256" key="2">
    <source>
        <dbReference type="ARBA" id="ARBA00022525"/>
    </source>
</evidence>
<dbReference type="InterPro" id="IPR036383">
    <property type="entry name" value="TSP1_rpt_sf"/>
</dbReference>